<comment type="caution">
    <text evidence="2">The sequence shown here is derived from an EMBL/GenBank/DDBJ whole genome shotgun (WGS) entry which is preliminary data.</text>
</comment>
<dbReference type="InterPro" id="IPR014044">
    <property type="entry name" value="CAP_dom"/>
</dbReference>
<keyword evidence="3" id="KW-1185">Reference proteome</keyword>
<proteinExistence type="predicted"/>
<protein>
    <submittedName>
        <fullName evidence="2">CAP domain-containing protein</fullName>
    </submittedName>
</protein>
<evidence type="ECO:0000313" key="2">
    <source>
        <dbReference type="EMBL" id="MFC3833186.1"/>
    </source>
</evidence>
<feature type="domain" description="SCP" evidence="1">
    <location>
        <begin position="4"/>
        <end position="108"/>
    </location>
</feature>
<dbReference type="InterPro" id="IPR035940">
    <property type="entry name" value="CAP_sf"/>
</dbReference>
<reference evidence="3" key="1">
    <citation type="journal article" date="2019" name="Int. J. Syst. Evol. Microbiol.">
        <title>The Global Catalogue of Microorganisms (GCM) 10K type strain sequencing project: providing services to taxonomists for standard genome sequencing and annotation.</title>
        <authorList>
            <consortium name="The Broad Institute Genomics Platform"/>
            <consortium name="The Broad Institute Genome Sequencing Center for Infectious Disease"/>
            <person name="Wu L."/>
            <person name="Ma J."/>
        </authorList>
    </citation>
    <scope>NUCLEOTIDE SEQUENCE [LARGE SCALE GENOMIC DNA]</scope>
    <source>
        <strain evidence="3">CCTCC AB 2017081</strain>
    </source>
</reference>
<dbReference type="EMBL" id="JBHRZG010000010">
    <property type="protein sequence ID" value="MFC3833186.1"/>
    <property type="molecule type" value="Genomic_DNA"/>
</dbReference>
<dbReference type="SUPFAM" id="SSF55797">
    <property type="entry name" value="PR-1-like"/>
    <property type="match status" value="1"/>
</dbReference>
<name>A0ABV7ZA47_9DEIO</name>
<organism evidence="2 3">
    <name type="scientific">Deinococcus rufus</name>
    <dbReference type="NCBI Taxonomy" id="2136097"/>
    <lineage>
        <taxon>Bacteria</taxon>
        <taxon>Thermotogati</taxon>
        <taxon>Deinococcota</taxon>
        <taxon>Deinococci</taxon>
        <taxon>Deinococcales</taxon>
        <taxon>Deinococcaceae</taxon>
        <taxon>Deinococcus</taxon>
    </lineage>
</organism>
<gene>
    <name evidence="2" type="ORF">ACFOSB_09980</name>
</gene>
<dbReference type="Pfam" id="PF00188">
    <property type="entry name" value="CAP"/>
    <property type="match status" value="1"/>
</dbReference>
<sequence>MTSVNAVRALAGVAAVTGEPDWAPGCTSHARYLVRTDRGEHREDPASPHRTAAGETCAAGHYFVSSQADSGAERAVAYWATGAFHLPQLIDPRLSRAALGVAHDDSGPVQSAAVLDVQRGLEGTGTYPVRFPAPGRVSPYTVAATSEWPDPMASCPGNPGPLGAPVALLLGPDTTVRNAALKVNGRPVAACLLTAQTFQGGAEADTQAGRNVLAAQGAAVLLPRRPLPAGAAVRVSFVTTAGRVSWAFRVR</sequence>
<dbReference type="Proteomes" id="UP001595803">
    <property type="component" value="Unassembled WGS sequence"/>
</dbReference>
<evidence type="ECO:0000313" key="3">
    <source>
        <dbReference type="Proteomes" id="UP001595803"/>
    </source>
</evidence>
<evidence type="ECO:0000259" key="1">
    <source>
        <dbReference type="Pfam" id="PF00188"/>
    </source>
</evidence>
<accession>A0ABV7ZA47</accession>
<dbReference type="RefSeq" id="WP_322472625.1">
    <property type="nucleotide sequence ID" value="NZ_JBHRZG010000010.1"/>
</dbReference>